<dbReference type="KEGG" id="dci:103516311"/>
<dbReference type="RefSeq" id="XP_008479498.1">
    <property type="nucleotide sequence ID" value="XM_008481276.2"/>
</dbReference>
<feature type="signal peptide" evidence="1">
    <location>
        <begin position="1"/>
        <end position="24"/>
    </location>
</feature>
<feature type="chain" id="PRO_5010324347" evidence="1">
    <location>
        <begin position="25"/>
        <end position="138"/>
    </location>
</feature>
<protein>
    <submittedName>
        <fullName evidence="3">Uncharacterized protein LOC103516311</fullName>
    </submittedName>
</protein>
<organism evidence="2 3">
    <name type="scientific">Diaphorina citri</name>
    <name type="common">Asian citrus psyllid</name>
    <dbReference type="NCBI Taxonomy" id="121845"/>
    <lineage>
        <taxon>Eukaryota</taxon>
        <taxon>Metazoa</taxon>
        <taxon>Ecdysozoa</taxon>
        <taxon>Arthropoda</taxon>
        <taxon>Hexapoda</taxon>
        <taxon>Insecta</taxon>
        <taxon>Pterygota</taxon>
        <taxon>Neoptera</taxon>
        <taxon>Paraneoptera</taxon>
        <taxon>Hemiptera</taxon>
        <taxon>Sternorrhyncha</taxon>
        <taxon>Psylloidea</taxon>
        <taxon>Psyllidae</taxon>
        <taxon>Diaphorininae</taxon>
        <taxon>Diaphorina</taxon>
    </lineage>
</organism>
<dbReference type="GeneID" id="103516311"/>
<accession>A0A1S3DDJ2</accession>
<keyword evidence="2" id="KW-1185">Reference proteome</keyword>
<sequence length="138" mass="15150">MLRYKPSFTSFVVVVISFTVWLHSSPIECSDDPMPEVEPYLSAYKKASASHFPGKDDLCKGNPTICQTIVGPIAKETPPQKVQGWKPSLAFSGCFKLTTGVDKCTVHIEGSHNGVSKAYIITVTNDGKLDVLFNWVVK</sequence>
<dbReference type="AlphaFoldDB" id="A0A1S3DDJ2"/>
<dbReference type="Proteomes" id="UP000079169">
    <property type="component" value="Unplaced"/>
</dbReference>
<evidence type="ECO:0000313" key="2">
    <source>
        <dbReference type="Proteomes" id="UP000079169"/>
    </source>
</evidence>
<evidence type="ECO:0000313" key="3">
    <source>
        <dbReference type="RefSeq" id="XP_008479498.1"/>
    </source>
</evidence>
<keyword evidence="1" id="KW-0732">Signal</keyword>
<dbReference type="PaxDb" id="121845-A0A1S3DDJ2"/>
<proteinExistence type="predicted"/>
<gene>
    <name evidence="3" type="primary">LOC103516311</name>
</gene>
<name>A0A1S3DDJ2_DIACI</name>
<reference evidence="3" key="1">
    <citation type="submission" date="2025-08" db="UniProtKB">
        <authorList>
            <consortium name="RefSeq"/>
        </authorList>
    </citation>
    <scope>IDENTIFICATION</scope>
</reference>
<evidence type="ECO:0000256" key="1">
    <source>
        <dbReference type="SAM" id="SignalP"/>
    </source>
</evidence>